<evidence type="ECO:0000256" key="2">
    <source>
        <dbReference type="ARBA" id="ARBA00023125"/>
    </source>
</evidence>
<keyword evidence="4" id="KW-0804">Transcription</keyword>
<gene>
    <name evidence="6" type="ordered locus">XC_4021</name>
</gene>
<name>A0A0H2XC87_XANC8</name>
<dbReference type="InterPro" id="IPR009057">
    <property type="entry name" value="Homeodomain-like_sf"/>
</dbReference>
<dbReference type="InterPro" id="IPR003313">
    <property type="entry name" value="AraC-bd"/>
</dbReference>
<evidence type="ECO:0000256" key="4">
    <source>
        <dbReference type="ARBA" id="ARBA00023163"/>
    </source>
</evidence>
<dbReference type="SUPFAM" id="SSF51215">
    <property type="entry name" value="Regulatory protein AraC"/>
    <property type="match status" value="1"/>
</dbReference>
<dbReference type="Pfam" id="PF12833">
    <property type="entry name" value="HTH_18"/>
    <property type="match status" value="1"/>
</dbReference>
<evidence type="ECO:0000256" key="3">
    <source>
        <dbReference type="ARBA" id="ARBA00023159"/>
    </source>
</evidence>
<dbReference type="PANTHER" id="PTHR43280">
    <property type="entry name" value="ARAC-FAMILY TRANSCRIPTIONAL REGULATOR"/>
    <property type="match status" value="1"/>
</dbReference>
<dbReference type="PROSITE" id="PS01124">
    <property type="entry name" value="HTH_ARAC_FAMILY_2"/>
    <property type="match status" value="1"/>
</dbReference>
<feature type="domain" description="HTH araC/xylS-type" evidence="5">
    <location>
        <begin position="214"/>
        <end position="312"/>
    </location>
</feature>
<dbReference type="Pfam" id="PF02311">
    <property type="entry name" value="AraC_binding"/>
    <property type="match status" value="1"/>
</dbReference>
<dbReference type="SMART" id="SM00342">
    <property type="entry name" value="HTH_ARAC"/>
    <property type="match status" value="1"/>
</dbReference>
<dbReference type="GO" id="GO:0043565">
    <property type="term" value="F:sequence-specific DNA binding"/>
    <property type="evidence" value="ECO:0007669"/>
    <property type="project" value="InterPro"/>
</dbReference>
<dbReference type="PANTHER" id="PTHR43280:SF32">
    <property type="entry name" value="TRANSCRIPTIONAL REGULATORY PROTEIN"/>
    <property type="match status" value="1"/>
</dbReference>
<evidence type="ECO:0000313" key="7">
    <source>
        <dbReference type="Proteomes" id="UP000000420"/>
    </source>
</evidence>
<evidence type="ECO:0000259" key="5">
    <source>
        <dbReference type="PROSITE" id="PS01124"/>
    </source>
</evidence>
<keyword evidence="2" id="KW-0238">DNA-binding</keyword>
<keyword evidence="3" id="KW-0010">Activator</keyword>
<dbReference type="InterPro" id="IPR020449">
    <property type="entry name" value="Tscrpt_reg_AraC-type_HTH"/>
</dbReference>
<dbReference type="PRINTS" id="PR00032">
    <property type="entry name" value="HTHARAC"/>
</dbReference>
<reference evidence="6 7" key="1">
    <citation type="journal article" date="2005" name="Genome Res.">
        <title>Comparative and functional genomic analyses of the pathogenicity of phytopathogen Xanthomonas campestris pv. campestris.</title>
        <authorList>
            <person name="Qian W."/>
            <person name="Jia Y."/>
            <person name="Ren S.X."/>
            <person name="He Y.Q."/>
            <person name="Feng J.X."/>
            <person name="Lu L.F."/>
            <person name="Sun Q."/>
            <person name="Ying G."/>
            <person name="Tang D.J."/>
            <person name="Tang H."/>
            <person name="Wu W."/>
            <person name="Hao P."/>
            <person name="Wang L."/>
            <person name="Jiang B.L."/>
            <person name="Zeng S."/>
            <person name="Gu W.Y."/>
            <person name="Lu G."/>
            <person name="Rong L."/>
            <person name="Tian Y."/>
            <person name="Yao Z."/>
            <person name="Fu G."/>
            <person name="Chen B."/>
            <person name="Fang R."/>
            <person name="Qiang B."/>
            <person name="Chen Z."/>
            <person name="Zhao G.P."/>
            <person name="Tang J.L."/>
            <person name="He C."/>
        </authorList>
    </citation>
    <scope>NUCLEOTIDE SEQUENCE [LARGE SCALE GENOMIC DNA]</scope>
    <source>
        <strain evidence="6 7">8004</strain>
    </source>
</reference>
<accession>A0A0H2XC87</accession>
<organism evidence="6 7">
    <name type="scientific">Xanthomonas campestris pv. campestris (strain 8004)</name>
    <dbReference type="NCBI Taxonomy" id="314565"/>
    <lineage>
        <taxon>Bacteria</taxon>
        <taxon>Pseudomonadati</taxon>
        <taxon>Pseudomonadota</taxon>
        <taxon>Gammaproteobacteria</taxon>
        <taxon>Lysobacterales</taxon>
        <taxon>Lysobacteraceae</taxon>
        <taxon>Xanthomonas</taxon>
    </lineage>
</organism>
<keyword evidence="1" id="KW-0805">Transcription regulation</keyword>
<protein>
    <submittedName>
        <fullName evidence="6">Transcriptional regulator</fullName>
    </submittedName>
</protein>
<proteinExistence type="predicted"/>
<dbReference type="EMBL" id="CP000050">
    <property type="protein sequence ID" value="AAY51060.1"/>
    <property type="molecule type" value="Genomic_DNA"/>
</dbReference>
<dbReference type="Gene3D" id="1.10.10.60">
    <property type="entry name" value="Homeodomain-like"/>
    <property type="match status" value="1"/>
</dbReference>
<dbReference type="InterPro" id="IPR037923">
    <property type="entry name" value="HTH-like"/>
</dbReference>
<dbReference type="GO" id="GO:0003700">
    <property type="term" value="F:DNA-binding transcription factor activity"/>
    <property type="evidence" value="ECO:0007669"/>
    <property type="project" value="InterPro"/>
</dbReference>
<dbReference type="KEGG" id="xcb:XC_4021"/>
<sequence>MRTCFEEPTLMTTTRRARAAAAQATSQILHLAYQPADPYRLDLEVFTVADLRTRATREEVQATHRYGFHTLLCVTHGECTQLVDFKAIACAPGSLLIVRPGQAHSYGVKDDWDGWNVIFRQEFVLPAATTPGDLKLAFDLGTLPDHVLLGGDDLKRLTDVIAQMREDTLMLAPQEDVHALLRHQLHALLTRLSILHGRTQVRDVAVSAALRRFHRFQQLVEDRHAQWHQVADYADRLGCTEKSLARAVRSAMGTTAKTFIAARINLEAKRLLVHTSMPVAAIAEKLGFDEATNFNKFFRREVGCTPSDFRRRYRLAD</sequence>
<dbReference type="AlphaFoldDB" id="A0A0H2XC87"/>
<evidence type="ECO:0000313" key="6">
    <source>
        <dbReference type="EMBL" id="AAY51060.1"/>
    </source>
</evidence>
<dbReference type="InterPro" id="IPR018060">
    <property type="entry name" value="HTH_AraC"/>
</dbReference>
<evidence type="ECO:0000256" key="1">
    <source>
        <dbReference type="ARBA" id="ARBA00023015"/>
    </source>
</evidence>
<dbReference type="Proteomes" id="UP000000420">
    <property type="component" value="Chromosome"/>
</dbReference>
<dbReference type="SUPFAM" id="SSF46689">
    <property type="entry name" value="Homeodomain-like"/>
    <property type="match status" value="1"/>
</dbReference>
<dbReference type="HOGENOM" id="CLU_000445_88_2_6"/>